<dbReference type="SUPFAM" id="SSF48403">
    <property type="entry name" value="Ankyrin repeat"/>
    <property type="match status" value="1"/>
</dbReference>
<evidence type="ECO:0000313" key="6">
    <source>
        <dbReference type="Proteomes" id="UP001168990"/>
    </source>
</evidence>
<feature type="repeat" description="ANK" evidence="3">
    <location>
        <begin position="679"/>
        <end position="711"/>
    </location>
</feature>
<dbReference type="Pfam" id="PF12796">
    <property type="entry name" value="Ank_2"/>
    <property type="match status" value="1"/>
</dbReference>
<dbReference type="PANTHER" id="PTHR46680:SF3">
    <property type="entry name" value="NF-KAPPA-B INHIBITOR CACTUS"/>
    <property type="match status" value="1"/>
</dbReference>
<feature type="repeat" description="ANK" evidence="3">
    <location>
        <begin position="713"/>
        <end position="745"/>
    </location>
</feature>
<dbReference type="Proteomes" id="UP001168990">
    <property type="component" value="Unassembled WGS sequence"/>
</dbReference>
<dbReference type="AlphaFoldDB" id="A0AA39KX37"/>
<keyword evidence="6" id="KW-1185">Reference proteome</keyword>
<dbReference type="SMART" id="SM00248">
    <property type="entry name" value="ANK"/>
    <property type="match status" value="3"/>
</dbReference>
<evidence type="ECO:0000256" key="4">
    <source>
        <dbReference type="SAM" id="MobiDB-lite"/>
    </source>
</evidence>
<dbReference type="PANTHER" id="PTHR46680">
    <property type="entry name" value="NF-KAPPA-B INHIBITOR ALPHA"/>
    <property type="match status" value="1"/>
</dbReference>
<dbReference type="EMBL" id="JAQQBS010000001">
    <property type="protein sequence ID" value="KAK0176816.1"/>
    <property type="molecule type" value="Genomic_DNA"/>
</dbReference>
<dbReference type="PROSITE" id="PS50297">
    <property type="entry name" value="ANK_REP_REGION"/>
    <property type="match status" value="2"/>
</dbReference>
<feature type="region of interest" description="Disordered" evidence="4">
    <location>
        <begin position="288"/>
        <end position="315"/>
    </location>
</feature>
<dbReference type="InterPro" id="IPR036770">
    <property type="entry name" value="Ankyrin_rpt-contain_sf"/>
</dbReference>
<feature type="compositionally biased region" description="Polar residues" evidence="4">
    <location>
        <begin position="295"/>
        <end position="315"/>
    </location>
</feature>
<keyword evidence="2 3" id="KW-0040">ANK repeat</keyword>
<reference evidence="5" key="2">
    <citation type="submission" date="2023-03" db="EMBL/GenBank/DDBJ databases">
        <authorList>
            <person name="Inwood S.N."/>
            <person name="Skelly J.G."/>
            <person name="Guhlin J."/>
            <person name="Harrop T.W.R."/>
            <person name="Goldson S.G."/>
            <person name="Dearden P.K."/>
        </authorList>
    </citation>
    <scope>NUCLEOTIDE SEQUENCE</scope>
    <source>
        <strain evidence="5">Irish</strain>
        <tissue evidence="5">Whole body</tissue>
    </source>
</reference>
<organism evidence="5 6">
    <name type="scientific">Microctonus aethiopoides</name>
    <dbReference type="NCBI Taxonomy" id="144406"/>
    <lineage>
        <taxon>Eukaryota</taxon>
        <taxon>Metazoa</taxon>
        <taxon>Ecdysozoa</taxon>
        <taxon>Arthropoda</taxon>
        <taxon>Hexapoda</taxon>
        <taxon>Insecta</taxon>
        <taxon>Pterygota</taxon>
        <taxon>Neoptera</taxon>
        <taxon>Endopterygota</taxon>
        <taxon>Hymenoptera</taxon>
        <taxon>Apocrita</taxon>
        <taxon>Ichneumonoidea</taxon>
        <taxon>Braconidae</taxon>
        <taxon>Euphorinae</taxon>
        <taxon>Microctonus</taxon>
    </lineage>
</organism>
<evidence type="ECO:0000256" key="2">
    <source>
        <dbReference type="ARBA" id="ARBA00023043"/>
    </source>
</evidence>
<dbReference type="Gene3D" id="1.25.40.20">
    <property type="entry name" value="Ankyrin repeat-containing domain"/>
    <property type="match status" value="1"/>
</dbReference>
<dbReference type="InterPro" id="IPR051070">
    <property type="entry name" value="NF-kappa-B_inhibitor"/>
</dbReference>
<name>A0AA39KX37_9HYME</name>
<gene>
    <name evidence="5" type="ORF">PV328_000921</name>
</gene>
<sequence>MESETGIPVKKQRLLIKKSLLQNAKVVECIREFELPQTFPSMKNYKKLLGNNMTIKHIAIPTSMASSITLPKRSNTLIADTKLLNKLHKLKLKSADGQHLDATKIVNNSLTSLMHHSKSNTSLILSANQEKPTHKVLIQPLKSDGRTNANVNQYQMQSTSNNLEGNNMYIVQSANNWKIVQLAENEKQNVSTSKSTPKLMKFPHNNGIKINSLKVLPENTNNIKNPEMIKSSSLNVVKNPRLQRQKLKMEITDKSKQSIIDGTNDVGTARMFGIKRPLNISSTTNSFVEADEQSSKQMDNNSSVINAENSNGNNDLERNVVSSTVSHEINSKFNFDDKYNTEKNIITSKRSYPLRNSHGTVNLIRRGKKELTTNANKSISNKINTNSMTTSKQLTTSTNLLTNLQNNKNEDNLSNKDVSNKLSIVGQALSTISNDELRTKALQALADCGIGVECFVPVKPPLDKMSIKESQTQTCVFGLLDQNNFLRVSGDTNHLSRLKVIDRHNIDNTNISNTSIQESQKFTKKLNKILNQRWVNKDNVEQIKEILKVNPIVEKTLNLMEKDFKSAKKYDKNGLLNIHRAILSDQSFVVKRQLMVLRGCKQSIDLPTSKRETGLELAIKYSISPGIINMLLKSGANPISHESAHDSALTIAANKSSYFLSELIKYVSSSDDLNYHDSQGMTALHHCVLNENMAGLLALINANADVNIRDLKSGRTPLFHALQNEYLEIAAELLKNGAKANIPNFSGQTVFILFDDNKHYSLKEALIKSMK</sequence>
<dbReference type="PROSITE" id="PS50088">
    <property type="entry name" value="ANK_REPEAT"/>
    <property type="match status" value="2"/>
</dbReference>
<evidence type="ECO:0000256" key="1">
    <source>
        <dbReference type="ARBA" id="ARBA00022737"/>
    </source>
</evidence>
<evidence type="ECO:0000256" key="3">
    <source>
        <dbReference type="PROSITE-ProRule" id="PRU00023"/>
    </source>
</evidence>
<protein>
    <submittedName>
        <fullName evidence="5">Uncharacterized protein</fullName>
    </submittedName>
</protein>
<comment type="caution">
    <text evidence="5">The sequence shown here is derived from an EMBL/GenBank/DDBJ whole genome shotgun (WGS) entry which is preliminary data.</text>
</comment>
<accession>A0AA39KX37</accession>
<proteinExistence type="predicted"/>
<keyword evidence="1" id="KW-0677">Repeat</keyword>
<reference evidence="5" key="1">
    <citation type="journal article" date="2023" name="bioRxiv">
        <title>Scaffold-level genome assemblies of two parasitoid biocontrol wasps reveal the parthenogenesis mechanism and an associated novel virus.</title>
        <authorList>
            <person name="Inwood S."/>
            <person name="Skelly J."/>
            <person name="Guhlin J."/>
            <person name="Harrop T."/>
            <person name="Goldson S."/>
            <person name="Dearden P."/>
        </authorList>
    </citation>
    <scope>NUCLEOTIDE SEQUENCE</scope>
    <source>
        <strain evidence="5">Irish</strain>
        <tissue evidence="5">Whole body</tissue>
    </source>
</reference>
<evidence type="ECO:0000313" key="5">
    <source>
        <dbReference type="EMBL" id="KAK0176816.1"/>
    </source>
</evidence>
<dbReference type="InterPro" id="IPR002110">
    <property type="entry name" value="Ankyrin_rpt"/>
</dbReference>